<dbReference type="Proteomes" id="UP001150904">
    <property type="component" value="Unassembled WGS sequence"/>
</dbReference>
<dbReference type="EMBL" id="JAPQKR010000015">
    <property type="protein sequence ID" value="KAJ5195513.1"/>
    <property type="molecule type" value="Genomic_DNA"/>
</dbReference>
<comment type="caution">
    <text evidence="2">The sequence shown here is derived from an EMBL/GenBank/DDBJ whole genome shotgun (WGS) entry which is preliminary data.</text>
</comment>
<dbReference type="RefSeq" id="XP_058306001.1">
    <property type="nucleotide sequence ID" value="XM_058456013.1"/>
</dbReference>
<feature type="region of interest" description="Disordered" evidence="1">
    <location>
        <begin position="51"/>
        <end position="73"/>
    </location>
</feature>
<name>A0A9W9JEQ7_9EURO</name>
<accession>A0A9W9JEQ7</accession>
<gene>
    <name evidence="2" type="ORF">N7498_008951</name>
</gene>
<feature type="compositionally biased region" description="Polar residues" evidence="1">
    <location>
        <begin position="53"/>
        <end position="65"/>
    </location>
</feature>
<reference evidence="2" key="2">
    <citation type="journal article" date="2023" name="IMA Fungus">
        <title>Comparative genomic study of the Penicillium genus elucidates a diverse pangenome and 15 lateral gene transfer events.</title>
        <authorList>
            <person name="Petersen C."/>
            <person name="Sorensen T."/>
            <person name="Nielsen M.R."/>
            <person name="Sondergaard T.E."/>
            <person name="Sorensen J.L."/>
            <person name="Fitzpatrick D.A."/>
            <person name="Frisvad J.C."/>
            <person name="Nielsen K.L."/>
        </authorList>
    </citation>
    <scope>NUCLEOTIDE SEQUENCE</scope>
    <source>
        <strain evidence="2">IBT 15544</strain>
    </source>
</reference>
<keyword evidence="3" id="KW-1185">Reference proteome</keyword>
<dbReference type="AlphaFoldDB" id="A0A9W9JEQ7"/>
<evidence type="ECO:0000313" key="2">
    <source>
        <dbReference type="EMBL" id="KAJ5195513.1"/>
    </source>
</evidence>
<organism evidence="2 3">
    <name type="scientific">Penicillium cinerascens</name>
    <dbReference type="NCBI Taxonomy" id="70096"/>
    <lineage>
        <taxon>Eukaryota</taxon>
        <taxon>Fungi</taxon>
        <taxon>Dikarya</taxon>
        <taxon>Ascomycota</taxon>
        <taxon>Pezizomycotina</taxon>
        <taxon>Eurotiomycetes</taxon>
        <taxon>Eurotiomycetidae</taxon>
        <taxon>Eurotiales</taxon>
        <taxon>Aspergillaceae</taxon>
        <taxon>Penicillium</taxon>
    </lineage>
</organism>
<dbReference type="GeneID" id="83183314"/>
<proteinExistence type="predicted"/>
<evidence type="ECO:0000256" key="1">
    <source>
        <dbReference type="SAM" id="MobiDB-lite"/>
    </source>
</evidence>
<reference evidence="2" key="1">
    <citation type="submission" date="2022-12" db="EMBL/GenBank/DDBJ databases">
        <authorList>
            <person name="Petersen C."/>
        </authorList>
    </citation>
    <scope>NUCLEOTIDE SEQUENCE</scope>
    <source>
        <strain evidence="2">IBT 15544</strain>
    </source>
</reference>
<sequence>MALNPDGKPISAKDNGRRPRTWWKNEIERVMLEEEQSFAEEAKRLRQFGLVDGQSQAVPSSSNAAKETFPDWK</sequence>
<protein>
    <submittedName>
        <fullName evidence="2">Uncharacterized protein</fullName>
    </submittedName>
</protein>
<evidence type="ECO:0000313" key="3">
    <source>
        <dbReference type="Proteomes" id="UP001150904"/>
    </source>
</evidence>